<dbReference type="Pfam" id="PF00226">
    <property type="entry name" value="DnaJ"/>
    <property type="match status" value="1"/>
</dbReference>
<dbReference type="CDD" id="cd06257">
    <property type="entry name" value="DnaJ"/>
    <property type="match status" value="1"/>
</dbReference>
<accession>G3B3L8</accession>
<dbReference type="STRING" id="590646.G3B3L8"/>
<dbReference type="GO" id="GO:0008320">
    <property type="term" value="F:protein transmembrane transporter activity"/>
    <property type="evidence" value="ECO:0007669"/>
    <property type="project" value="TreeGrafter"/>
</dbReference>
<dbReference type="GO" id="GO:0003723">
    <property type="term" value="F:RNA binding"/>
    <property type="evidence" value="ECO:0007669"/>
    <property type="project" value="TreeGrafter"/>
</dbReference>
<keyword evidence="2" id="KW-1133">Transmembrane helix</keyword>
<dbReference type="SUPFAM" id="SSF46565">
    <property type="entry name" value="Chaperone J-domain"/>
    <property type="match status" value="1"/>
</dbReference>
<feature type="compositionally biased region" description="Basic and acidic residues" evidence="1">
    <location>
        <begin position="595"/>
        <end position="606"/>
    </location>
</feature>
<dbReference type="Gene3D" id="2.60.40.150">
    <property type="entry name" value="C2 domain"/>
    <property type="match status" value="1"/>
</dbReference>
<sequence length="645" mass="72390">MASEYIYDEEGDVWPYFVLAILTFILVPLTVKYLARIVSKSDPVSYNKSVKGSISDNHDTLKLNHNSIKTFQKAQTSDRILNKTLVVLIVGWAVVFYVATNLTKLADMSGLFDPYEILGISSSASDKQIKSHYRKMSLKFHPDKMPKDLTEVEKEAFEQAYIRLTKAYKALTDEVTRENYLKFGHPDGRQDTTHGIALPKFLVEGKFSPFMIVFYFILVGVLLPVMVGSWWSNVKSHTSKGLHVDTAALFVKYLTDKNPGKVITPFSLLDLLCGSHEIKHDFNHLSLVQIKDLLTEYMKRETNSDAKLELDKLKIVNVVPKLIVGFIEIAVVFRQSDVVLVALDLEKSIIQAVKPTGKYKDLLQLPYVDPQVVEKQTVKKLGKLFTKDVDAAEVLGIKDEVKLAKAKEVAQKIASLRIIQSEFVVPGEKVVPPVSKAHLSLKFLIKSPALKSCPDLNPDLLKDEETIEYMKDPSSINSTQPQLPFSYCPYFPNDIVNSWSGVLINQRDNKLVEGSSIIKLTNADLSNVSLDQDAWIKGNNVVIGTLNVPLTQPTPQAVGTYPFRLVLKNNAYFGVDVDLPLFLEVKHPAPSAIDKDKLMGISKKDEDSDEDKEEETENDDDDESIFTDINTDTEDEDEDETVPSK</sequence>
<dbReference type="InterPro" id="IPR014756">
    <property type="entry name" value="Ig_E-set"/>
</dbReference>
<evidence type="ECO:0000256" key="2">
    <source>
        <dbReference type="SAM" id="Phobius"/>
    </source>
</evidence>
<dbReference type="PRINTS" id="PR00625">
    <property type="entry name" value="JDOMAIN"/>
</dbReference>
<feature type="compositionally biased region" description="Acidic residues" evidence="1">
    <location>
        <begin position="607"/>
        <end position="645"/>
    </location>
</feature>
<dbReference type="HOGENOM" id="CLU_014210_0_0_1"/>
<keyword evidence="2" id="KW-0812">Transmembrane</keyword>
<dbReference type="OrthoDB" id="1734229at2759"/>
<dbReference type="eggNOG" id="KOG0721">
    <property type="taxonomic scope" value="Eukaryota"/>
</dbReference>
<dbReference type="Gene3D" id="1.10.287.110">
    <property type="entry name" value="DnaJ domain"/>
    <property type="match status" value="1"/>
</dbReference>
<feature type="transmembrane region" description="Helical" evidence="2">
    <location>
        <begin position="13"/>
        <end position="35"/>
    </location>
</feature>
<dbReference type="EMBL" id="GL996521">
    <property type="protein sequence ID" value="EGV64183.1"/>
    <property type="molecule type" value="Genomic_DNA"/>
</dbReference>
<dbReference type="FunFam" id="1.10.287.110:FF:000114">
    <property type="entry name" value="SEC63 isoform 5"/>
    <property type="match status" value="1"/>
</dbReference>
<reference evidence="4 5" key="1">
    <citation type="journal article" date="2011" name="Proc. Natl. Acad. Sci. U.S.A.">
        <title>Comparative genomics of xylose-fermenting fungi for enhanced biofuel production.</title>
        <authorList>
            <person name="Wohlbach D.J."/>
            <person name="Kuo A."/>
            <person name="Sato T.K."/>
            <person name="Potts K.M."/>
            <person name="Salamov A.A."/>
            <person name="LaButti K.M."/>
            <person name="Sun H."/>
            <person name="Clum A."/>
            <person name="Pangilinan J.L."/>
            <person name="Lindquist E.A."/>
            <person name="Lucas S."/>
            <person name="Lapidus A."/>
            <person name="Jin M."/>
            <person name="Gunawan C."/>
            <person name="Balan V."/>
            <person name="Dale B.E."/>
            <person name="Jeffries T.W."/>
            <person name="Zinkel R."/>
            <person name="Barry K.W."/>
            <person name="Grigoriev I.V."/>
            <person name="Gasch A.P."/>
        </authorList>
    </citation>
    <scope>NUCLEOTIDE SEQUENCE [LARGE SCALE GENOMIC DNA]</scope>
    <source>
        <strain evidence="5">ATCC 10573 / BCRC 21748 / CBS 615 / JCM 9827 / NBRC 10315 / NRRL Y-1498 / VKM Y-70</strain>
    </source>
</reference>
<dbReference type="SMART" id="SM00271">
    <property type="entry name" value="DnaJ"/>
    <property type="match status" value="1"/>
</dbReference>
<evidence type="ECO:0000313" key="5">
    <source>
        <dbReference type="Proteomes" id="UP000000707"/>
    </source>
</evidence>
<feature type="transmembrane region" description="Helical" evidence="2">
    <location>
        <begin position="210"/>
        <end position="231"/>
    </location>
</feature>
<feature type="region of interest" description="Disordered" evidence="1">
    <location>
        <begin position="595"/>
        <end position="645"/>
    </location>
</feature>
<dbReference type="GO" id="GO:0006614">
    <property type="term" value="P:SRP-dependent cotranslational protein targeting to membrane"/>
    <property type="evidence" value="ECO:0007669"/>
    <property type="project" value="TreeGrafter"/>
</dbReference>
<dbReference type="AlphaFoldDB" id="G3B3L8"/>
<protein>
    <submittedName>
        <fullName evidence="4">Translocation protein</fullName>
    </submittedName>
</protein>
<proteinExistence type="predicted"/>
<dbReference type="PANTHER" id="PTHR24075:SF0">
    <property type="entry name" value="TRANSLOCATION PROTEIN SEC63 HOMOLOG"/>
    <property type="match status" value="1"/>
</dbReference>
<dbReference type="PROSITE" id="PS50076">
    <property type="entry name" value="DNAJ_2"/>
    <property type="match status" value="1"/>
</dbReference>
<dbReference type="Proteomes" id="UP000000707">
    <property type="component" value="Unassembled WGS sequence"/>
</dbReference>
<keyword evidence="2" id="KW-0472">Membrane</keyword>
<evidence type="ECO:0000256" key="1">
    <source>
        <dbReference type="SAM" id="MobiDB-lite"/>
    </source>
</evidence>
<dbReference type="GO" id="GO:0006620">
    <property type="term" value="P:post-translational protein targeting to endoplasmic reticulum membrane"/>
    <property type="evidence" value="ECO:0007669"/>
    <property type="project" value="TreeGrafter"/>
</dbReference>
<dbReference type="PANTHER" id="PTHR24075">
    <property type="entry name" value="SEC63 DOMAIN-CONTAINING"/>
    <property type="match status" value="1"/>
</dbReference>
<dbReference type="InterPro" id="IPR035892">
    <property type="entry name" value="C2_domain_sf"/>
</dbReference>
<name>G3B3L8_CANTC</name>
<evidence type="ECO:0000313" key="4">
    <source>
        <dbReference type="EMBL" id="EGV64183.1"/>
    </source>
</evidence>
<dbReference type="InterPro" id="IPR001623">
    <property type="entry name" value="DnaJ_domain"/>
</dbReference>
<gene>
    <name evidence="4" type="ORF">CANTEDRAFT_122481</name>
</gene>
<feature type="transmembrane region" description="Helical" evidence="2">
    <location>
        <begin position="80"/>
        <end position="99"/>
    </location>
</feature>
<organism evidence="5">
    <name type="scientific">Candida tenuis (strain ATCC 10573 / BCRC 21748 / CBS 615 / JCM 9827 / NBRC 10315 / NRRL Y-1498 / VKM Y-70)</name>
    <name type="common">Yeast</name>
    <name type="synonym">Yamadazyma tenuis</name>
    <dbReference type="NCBI Taxonomy" id="590646"/>
    <lineage>
        <taxon>Eukaryota</taxon>
        <taxon>Fungi</taxon>
        <taxon>Dikarya</taxon>
        <taxon>Ascomycota</taxon>
        <taxon>Saccharomycotina</taxon>
        <taxon>Pichiomycetes</taxon>
        <taxon>Debaryomycetaceae</taxon>
        <taxon>Yamadazyma</taxon>
    </lineage>
</organism>
<dbReference type="GO" id="GO:0031207">
    <property type="term" value="C:Sec62/Sec63 complex"/>
    <property type="evidence" value="ECO:0007669"/>
    <property type="project" value="TreeGrafter"/>
</dbReference>
<dbReference type="SUPFAM" id="SSF158702">
    <property type="entry name" value="Sec63 N-terminal domain-like"/>
    <property type="match status" value="1"/>
</dbReference>
<evidence type="ECO:0000259" key="3">
    <source>
        <dbReference type="PROSITE" id="PS50076"/>
    </source>
</evidence>
<feature type="domain" description="J" evidence="3">
    <location>
        <begin position="113"/>
        <end position="184"/>
    </location>
</feature>
<keyword evidence="5" id="KW-1185">Reference proteome</keyword>
<dbReference type="InterPro" id="IPR036869">
    <property type="entry name" value="J_dom_sf"/>
</dbReference>
<dbReference type="SUPFAM" id="SSF81296">
    <property type="entry name" value="E set domains"/>
    <property type="match status" value="1"/>
</dbReference>